<organism evidence="2 3">
    <name type="scientific">Candidatus Salinicoccus stercoripullorum</name>
    <dbReference type="NCBI Taxonomy" id="2838756"/>
    <lineage>
        <taxon>Bacteria</taxon>
        <taxon>Bacillati</taxon>
        <taxon>Bacillota</taxon>
        <taxon>Bacilli</taxon>
        <taxon>Bacillales</taxon>
        <taxon>Staphylococcaceae</taxon>
        <taxon>Salinicoccus</taxon>
    </lineage>
</organism>
<evidence type="ECO:0000313" key="2">
    <source>
        <dbReference type="EMBL" id="HIW13136.1"/>
    </source>
</evidence>
<dbReference type="PANTHER" id="PTHR41878">
    <property type="entry name" value="LEXA REPRESSOR-RELATED"/>
    <property type="match status" value="1"/>
</dbReference>
<dbReference type="InterPro" id="IPR024047">
    <property type="entry name" value="MM3350-like_sf"/>
</dbReference>
<feature type="domain" description="Plasmid pRiA4b Orf3-like" evidence="1">
    <location>
        <begin position="120"/>
        <end position="281"/>
    </location>
</feature>
<accession>A0A9D1QJD5</accession>
<reference evidence="2" key="1">
    <citation type="journal article" date="2021" name="PeerJ">
        <title>Extensive microbial diversity within the chicken gut microbiome revealed by metagenomics and culture.</title>
        <authorList>
            <person name="Gilroy R."/>
            <person name="Ravi A."/>
            <person name="Getino M."/>
            <person name="Pursley I."/>
            <person name="Horton D.L."/>
            <person name="Alikhan N.F."/>
            <person name="Baker D."/>
            <person name="Gharbi K."/>
            <person name="Hall N."/>
            <person name="Watson M."/>
            <person name="Adriaenssens E.M."/>
            <person name="Foster-Nyarko E."/>
            <person name="Jarju S."/>
            <person name="Secka A."/>
            <person name="Antonio M."/>
            <person name="Oren A."/>
            <person name="Chaudhuri R.R."/>
            <person name="La Ragione R."/>
            <person name="Hildebrand F."/>
            <person name="Pallen M.J."/>
        </authorList>
    </citation>
    <scope>NUCLEOTIDE SEQUENCE</scope>
    <source>
        <strain evidence="2">ChiHjej13B12-752</strain>
    </source>
</reference>
<comment type="caution">
    <text evidence="2">The sequence shown here is derived from an EMBL/GenBank/DDBJ whole genome shotgun (WGS) entry which is preliminary data.</text>
</comment>
<dbReference type="SUPFAM" id="SSF159941">
    <property type="entry name" value="MM3350-like"/>
    <property type="match status" value="1"/>
</dbReference>
<dbReference type="AlphaFoldDB" id="A0A9D1QJD5"/>
<dbReference type="InterPro" id="IPR012912">
    <property type="entry name" value="Plasmid_pRiA4b_Orf3-like"/>
</dbReference>
<name>A0A9D1QJD5_9STAP</name>
<evidence type="ECO:0000259" key="1">
    <source>
        <dbReference type="Pfam" id="PF07929"/>
    </source>
</evidence>
<dbReference type="Pfam" id="PF07929">
    <property type="entry name" value="PRiA4_ORF3"/>
    <property type="match status" value="1"/>
</dbReference>
<protein>
    <submittedName>
        <fullName evidence="2">Plasmid pRiA4b ORF-3 family protein</fullName>
    </submittedName>
</protein>
<evidence type="ECO:0000313" key="3">
    <source>
        <dbReference type="Proteomes" id="UP000823989"/>
    </source>
</evidence>
<dbReference type="Gene3D" id="3.10.290.30">
    <property type="entry name" value="MM3350-like"/>
    <property type="match status" value="1"/>
</dbReference>
<dbReference type="Proteomes" id="UP000823989">
    <property type="component" value="Unassembled WGS sequence"/>
</dbReference>
<reference evidence="2" key="2">
    <citation type="submission" date="2021-04" db="EMBL/GenBank/DDBJ databases">
        <authorList>
            <person name="Gilroy R."/>
        </authorList>
    </citation>
    <scope>NUCLEOTIDE SEQUENCE</scope>
    <source>
        <strain evidence="2">ChiHjej13B12-752</strain>
    </source>
</reference>
<gene>
    <name evidence="2" type="ORF">H9891_08315</name>
</gene>
<dbReference type="PANTHER" id="PTHR41878:SF1">
    <property type="entry name" value="TNPR PROTEIN"/>
    <property type="match status" value="1"/>
</dbReference>
<dbReference type="EMBL" id="DXHR01000027">
    <property type="protein sequence ID" value="HIW13136.1"/>
    <property type="molecule type" value="Genomic_DNA"/>
</dbReference>
<sequence>MDLRRFYHVVLKDDALADMSVSYINDDYFMSKIAEKMKPDERSLVKKLMKVRPLSGFYEIPINPGKYFHLIKNRIILPGGEDSGFIHVDVVRRLSRLIEIHEAEKRYEEKESDTVPAYNALKLRITLEDAHTPVWREVTVPRDFNFYELSVVIQKAMGWEGRHLSSFFGRDERIFVHAFEMEEGPEHLLASETGIDPLLVRAGAITYVYDYGDDWMHEIEVLEKVTLDNPEIPEVLRHKGPGPIEDSGGVDGFREVHGAIRDKAHPEHEEWLLWAKSQNYKERYPKKSINRTLKKIFGGKGPVTESNDPTVDM</sequence>
<proteinExistence type="predicted"/>